<sequence>MKWKISLIIALTVGALAGSWIKNLPGFVIIAYDKTSYEMRLWIAVCLLLALISALFLIGLFFRSLVAGANKVSSWRGGRRWRRSRKRTIEGMLAFTEGRWKASEDAMVNAAKTSDTKLINYLIAAQAAQQQNAEVRRDAYLRLAHQAEPAAKVAIGLTQAQLQLKHGQYEQALASLNKIKIDNPSHPYVLKLLCRLFNTLQDWEQLYEILPALKKNQVFEAQELQSIEENCVTGLLKKQANQGKIESLRDTWQKLPSAQRKLKALVVCYTKLLIEFDQMDEAETLLRPMIKKQVDAEILALYGNIKTDNPTKQLSFVESWQQTNPNAPREVFLTLGKLAYNSQLWGKARQFLEQALRLKPSAETYLMMAKTLQHLDDEEHAINCFQQGLEFASAPGKKAMMISLPQGSDDLVSAELLPKFQKLEN</sequence>
<dbReference type="Pfam" id="PF13181">
    <property type="entry name" value="TPR_8"/>
    <property type="match status" value="1"/>
</dbReference>
<dbReference type="SUPFAM" id="SSF48452">
    <property type="entry name" value="TPR-like"/>
    <property type="match status" value="1"/>
</dbReference>
<evidence type="ECO:0000256" key="10">
    <source>
        <dbReference type="PROSITE-ProRule" id="PRU00339"/>
    </source>
</evidence>
<dbReference type="NCBIfam" id="TIGR00540">
    <property type="entry name" value="TPR_hemY_coli"/>
    <property type="match status" value="1"/>
</dbReference>
<evidence type="ECO:0000256" key="6">
    <source>
        <dbReference type="ARBA" id="ARBA00022692"/>
    </source>
</evidence>
<dbReference type="InterPro" id="IPR011990">
    <property type="entry name" value="TPR-like_helical_dom_sf"/>
</dbReference>
<keyword evidence="8 11" id="KW-0472">Membrane</keyword>
<accession>A0A545UG15</accession>
<evidence type="ECO:0000259" key="12">
    <source>
        <dbReference type="Pfam" id="PF07219"/>
    </source>
</evidence>
<dbReference type="Pfam" id="PF07219">
    <property type="entry name" value="HemY_N"/>
    <property type="match status" value="1"/>
</dbReference>
<gene>
    <name evidence="13" type="ORF">FLL46_07755</name>
</gene>
<keyword evidence="10" id="KW-0802">TPR repeat</keyword>
<proteinExistence type="predicted"/>
<protein>
    <submittedName>
        <fullName evidence="13">Heme biosynthesis protein HemY</fullName>
    </submittedName>
</protein>
<evidence type="ECO:0000313" key="14">
    <source>
        <dbReference type="Proteomes" id="UP000315439"/>
    </source>
</evidence>
<dbReference type="GO" id="GO:0005886">
    <property type="term" value="C:plasma membrane"/>
    <property type="evidence" value="ECO:0007669"/>
    <property type="project" value="UniProtKB-SubCell"/>
</dbReference>
<name>A0A545UG15_9GAMM</name>
<keyword evidence="5" id="KW-0997">Cell inner membrane</keyword>
<dbReference type="PROSITE" id="PS50005">
    <property type="entry name" value="TPR"/>
    <property type="match status" value="1"/>
</dbReference>
<evidence type="ECO:0000256" key="1">
    <source>
        <dbReference type="ARBA" id="ARBA00002962"/>
    </source>
</evidence>
<feature type="domain" description="HemY N-terminal" evidence="12">
    <location>
        <begin position="26"/>
        <end position="131"/>
    </location>
</feature>
<dbReference type="EMBL" id="VIKS01000004">
    <property type="protein sequence ID" value="TQV88408.1"/>
    <property type="molecule type" value="Genomic_DNA"/>
</dbReference>
<dbReference type="InterPro" id="IPR010817">
    <property type="entry name" value="HemY_N"/>
</dbReference>
<comment type="caution">
    <text evidence="13">The sequence shown here is derived from an EMBL/GenBank/DDBJ whole genome shotgun (WGS) entry which is preliminary data.</text>
</comment>
<dbReference type="RefSeq" id="WP_142892916.1">
    <property type="nucleotide sequence ID" value="NZ_ML660162.1"/>
</dbReference>
<evidence type="ECO:0000256" key="8">
    <source>
        <dbReference type="ARBA" id="ARBA00023136"/>
    </source>
</evidence>
<dbReference type="InterPro" id="IPR005254">
    <property type="entry name" value="Heme_biosyn_assoc_TPR_pro"/>
</dbReference>
<dbReference type="OrthoDB" id="7053339at2"/>
<keyword evidence="6 11" id="KW-0812">Transmembrane</keyword>
<dbReference type="GO" id="GO:0042168">
    <property type="term" value="P:heme metabolic process"/>
    <property type="evidence" value="ECO:0007669"/>
    <property type="project" value="InterPro"/>
</dbReference>
<comment type="subcellular location">
    <subcellularLocation>
        <location evidence="2">Cell inner membrane</location>
        <topology evidence="2">Multi-pass membrane protein</topology>
    </subcellularLocation>
</comment>
<dbReference type="InterPro" id="IPR019734">
    <property type="entry name" value="TPR_rpt"/>
</dbReference>
<evidence type="ECO:0000256" key="9">
    <source>
        <dbReference type="ARBA" id="ARBA00023244"/>
    </source>
</evidence>
<evidence type="ECO:0000256" key="5">
    <source>
        <dbReference type="ARBA" id="ARBA00022519"/>
    </source>
</evidence>
<evidence type="ECO:0000256" key="3">
    <source>
        <dbReference type="ARBA" id="ARBA00004744"/>
    </source>
</evidence>
<evidence type="ECO:0000256" key="11">
    <source>
        <dbReference type="SAM" id="Phobius"/>
    </source>
</evidence>
<dbReference type="UniPathway" id="UPA00252"/>
<organism evidence="13 14">
    <name type="scientific">Aliikangiella coralliicola</name>
    <dbReference type="NCBI Taxonomy" id="2592383"/>
    <lineage>
        <taxon>Bacteria</taxon>
        <taxon>Pseudomonadati</taxon>
        <taxon>Pseudomonadota</taxon>
        <taxon>Gammaproteobacteria</taxon>
        <taxon>Oceanospirillales</taxon>
        <taxon>Pleioneaceae</taxon>
        <taxon>Aliikangiella</taxon>
    </lineage>
</organism>
<dbReference type="GO" id="GO:0006779">
    <property type="term" value="P:porphyrin-containing compound biosynthetic process"/>
    <property type="evidence" value="ECO:0007669"/>
    <property type="project" value="UniProtKB-KW"/>
</dbReference>
<feature type="transmembrane region" description="Helical" evidence="11">
    <location>
        <begin position="41"/>
        <end position="62"/>
    </location>
</feature>
<evidence type="ECO:0000256" key="4">
    <source>
        <dbReference type="ARBA" id="ARBA00022475"/>
    </source>
</evidence>
<evidence type="ECO:0000256" key="7">
    <source>
        <dbReference type="ARBA" id="ARBA00022989"/>
    </source>
</evidence>
<keyword evidence="9" id="KW-0627">Porphyrin biosynthesis</keyword>
<reference evidence="13 14" key="1">
    <citation type="submission" date="2019-07" db="EMBL/GenBank/DDBJ databases">
        <title>Draft genome for Aliikangiella sp. M105.</title>
        <authorList>
            <person name="Wang G."/>
        </authorList>
    </citation>
    <scope>NUCLEOTIDE SEQUENCE [LARGE SCALE GENOMIC DNA]</scope>
    <source>
        <strain evidence="13 14">M105</strain>
    </source>
</reference>
<evidence type="ECO:0000256" key="2">
    <source>
        <dbReference type="ARBA" id="ARBA00004429"/>
    </source>
</evidence>
<dbReference type="Proteomes" id="UP000315439">
    <property type="component" value="Unassembled WGS sequence"/>
</dbReference>
<comment type="pathway">
    <text evidence="3">Porphyrin-containing compound metabolism; protoheme biosynthesis.</text>
</comment>
<dbReference type="AlphaFoldDB" id="A0A545UG15"/>
<feature type="repeat" description="TPR" evidence="10">
    <location>
        <begin position="329"/>
        <end position="362"/>
    </location>
</feature>
<keyword evidence="7 11" id="KW-1133">Transmembrane helix</keyword>
<keyword evidence="14" id="KW-1185">Reference proteome</keyword>
<comment type="function">
    <text evidence="1">Involved in a late step of protoheme IX synthesis.</text>
</comment>
<dbReference type="Gene3D" id="1.25.40.10">
    <property type="entry name" value="Tetratricopeptide repeat domain"/>
    <property type="match status" value="1"/>
</dbReference>
<evidence type="ECO:0000313" key="13">
    <source>
        <dbReference type="EMBL" id="TQV88408.1"/>
    </source>
</evidence>
<keyword evidence="4" id="KW-1003">Cell membrane</keyword>